<dbReference type="EMBL" id="VIIS01000641">
    <property type="protein sequence ID" value="KAF0306690.1"/>
    <property type="molecule type" value="Genomic_DNA"/>
</dbReference>
<accession>A0A6A4WSM4</accession>
<keyword evidence="1 3" id="KW-0732">Signal</keyword>
<organism evidence="4 5">
    <name type="scientific">Amphibalanus amphitrite</name>
    <name type="common">Striped barnacle</name>
    <name type="synonym">Balanus amphitrite</name>
    <dbReference type="NCBI Taxonomy" id="1232801"/>
    <lineage>
        <taxon>Eukaryota</taxon>
        <taxon>Metazoa</taxon>
        <taxon>Ecdysozoa</taxon>
        <taxon>Arthropoda</taxon>
        <taxon>Crustacea</taxon>
        <taxon>Multicrustacea</taxon>
        <taxon>Cirripedia</taxon>
        <taxon>Thoracica</taxon>
        <taxon>Thoracicalcarea</taxon>
        <taxon>Balanomorpha</taxon>
        <taxon>Balanoidea</taxon>
        <taxon>Balanidae</taxon>
        <taxon>Amphibalaninae</taxon>
        <taxon>Amphibalanus</taxon>
    </lineage>
</organism>
<dbReference type="Proteomes" id="UP000440578">
    <property type="component" value="Unassembled WGS sequence"/>
</dbReference>
<dbReference type="PANTHER" id="PTHR33562">
    <property type="entry name" value="ATILLA, ISOFORM B-RELATED-RELATED"/>
    <property type="match status" value="1"/>
</dbReference>
<keyword evidence="5" id="KW-1185">Reference proteome</keyword>
<proteinExistence type="predicted"/>
<dbReference type="InterPro" id="IPR031424">
    <property type="entry name" value="QVR-like"/>
</dbReference>
<evidence type="ECO:0000256" key="1">
    <source>
        <dbReference type="ARBA" id="ARBA00022729"/>
    </source>
</evidence>
<keyword evidence="2" id="KW-0325">Glycoprotein</keyword>
<comment type="caution">
    <text evidence="4">The sequence shown here is derived from an EMBL/GenBank/DDBJ whole genome shotgun (WGS) entry which is preliminary data.</text>
</comment>
<reference evidence="4 5" key="1">
    <citation type="submission" date="2019-07" db="EMBL/GenBank/DDBJ databases">
        <title>Draft genome assembly of a fouling barnacle, Amphibalanus amphitrite (Darwin, 1854): The first reference genome for Thecostraca.</title>
        <authorList>
            <person name="Kim W."/>
        </authorList>
    </citation>
    <scope>NUCLEOTIDE SEQUENCE [LARGE SCALE GENOMIC DNA]</scope>
    <source>
        <strain evidence="4">SNU_AA5</strain>
        <tissue evidence="4">Soma without cirri and trophi</tissue>
    </source>
</reference>
<dbReference type="PANTHER" id="PTHR33562:SF27">
    <property type="entry name" value="PROTEIN QUIVER"/>
    <property type="match status" value="1"/>
</dbReference>
<dbReference type="AlphaFoldDB" id="A0A6A4WSM4"/>
<protein>
    <submittedName>
        <fullName evidence="4">Uncharacterized protein</fullName>
    </submittedName>
</protein>
<name>A0A6A4WSM4_AMPAM</name>
<evidence type="ECO:0000313" key="5">
    <source>
        <dbReference type="Proteomes" id="UP000440578"/>
    </source>
</evidence>
<gene>
    <name evidence="4" type="ORF">FJT64_021873</name>
</gene>
<evidence type="ECO:0000256" key="2">
    <source>
        <dbReference type="ARBA" id="ARBA00023180"/>
    </source>
</evidence>
<evidence type="ECO:0000256" key="3">
    <source>
        <dbReference type="SAM" id="SignalP"/>
    </source>
</evidence>
<sequence length="149" mass="16184">MMNTHIAFIFVIFCLHSCAAIRCYQCATSEDGEYEDNCGAYSSFDDTKHVGVECNSEEANTPGTFCAKITAQGPIGFIWDGRWRQVIRRCAAVTKAGVNDACNWKVQLNGEYIEECYCSKDNCNSAPGATAVCLLLLLAGQALGLYAAV</sequence>
<dbReference type="GO" id="GO:0030431">
    <property type="term" value="P:sleep"/>
    <property type="evidence" value="ECO:0007669"/>
    <property type="project" value="InterPro"/>
</dbReference>
<feature type="signal peptide" evidence="3">
    <location>
        <begin position="1"/>
        <end position="20"/>
    </location>
</feature>
<dbReference type="GO" id="GO:0032222">
    <property type="term" value="P:regulation of synaptic transmission, cholinergic"/>
    <property type="evidence" value="ECO:0007669"/>
    <property type="project" value="InterPro"/>
</dbReference>
<dbReference type="OrthoDB" id="10046582at2759"/>
<dbReference type="Pfam" id="PF17064">
    <property type="entry name" value="QVR"/>
    <property type="match status" value="1"/>
</dbReference>
<dbReference type="InterPro" id="IPR050975">
    <property type="entry name" value="Sleep_regulator"/>
</dbReference>
<feature type="chain" id="PRO_5025368264" evidence="3">
    <location>
        <begin position="21"/>
        <end position="149"/>
    </location>
</feature>
<evidence type="ECO:0000313" key="4">
    <source>
        <dbReference type="EMBL" id="KAF0306690.1"/>
    </source>
</evidence>